<evidence type="ECO:0000313" key="3">
    <source>
        <dbReference type="Proteomes" id="UP000198607"/>
    </source>
</evidence>
<accession>A0A1G8FWH4</accession>
<dbReference type="STRING" id="83767.SAMN05660652_02453"/>
<dbReference type="SMART" id="SM00267">
    <property type="entry name" value="GGDEF"/>
    <property type="match status" value="1"/>
</dbReference>
<dbReference type="InterPro" id="IPR052163">
    <property type="entry name" value="DGC-Regulatory_Protein"/>
</dbReference>
<sequence length="432" mass="47657">MDNIDFDQHSAKGEVAGSFLLGLVESFHHLQILPDGGMQLQAVDIDPTLWYPHSMLIDTLKNIEKTVPAFENIFFRAGVNFLRIWHENGPGKTMVHSSRDWLYANKESGGYNSVVRGGIPDEIGWCLLQSIDEEAGIAIYENVMPLAPEFIRGVFYGGCILFDDLEYIDVEATNEPYEPNPAFRRCIVTIRFRYKPAGIARNLDEKLAALRFGSSVALTAPEVESLIWRYKGLQVKVDLDAAYYSGINAILANTIRTTQAQRDEIELLSNHDALTGLPNRRLALDRLKMACSRAIREKGRFAVLFLDADGFKGINDTYGHEAGDLVLRAIAARLSSCVRAVDTVARQGGDEFLVILSDVAGPSAAGHVAEKILSATARPVYYGDQLLSVSVSIGVAVFPDHGKSTEELLKNADIAMYSIKRTGKNNFAVFLP</sequence>
<dbReference type="GO" id="GO:0003824">
    <property type="term" value="F:catalytic activity"/>
    <property type="evidence" value="ECO:0007669"/>
    <property type="project" value="UniProtKB-ARBA"/>
</dbReference>
<dbReference type="Gene3D" id="3.30.70.270">
    <property type="match status" value="1"/>
</dbReference>
<dbReference type="AlphaFoldDB" id="A0A1G8FWH4"/>
<dbReference type="PANTHER" id="PTHR46663:SF2">
    <property type="entry name" value="GGDEF DOMAIN-CONTAINING PROTEIN"/>
    <property type="match status" value="1"/>
</dbReference>
<feature type="domain" description="GGDEF" evidence="1">
    <location>
        <begin position="299"/>
        <end position="432"/>
    </location>
</feature>
<dbReference type="PANTHER" id="PTHR46663">
    <property type="entry name" value="DIGUANYLATE CYCLASE DGCT-RELATED"/>
    <property type="match status" value="1"/>
</dbReference>
<name>A0A1G8FWH4_9RHOO</name>
<dbReference type="Pfam" id="PF00990">
    <property type="entry name" value="GGDEF"/>
    <property type="match status" value="1"/>
</dbReference>
<reference evidence="2 3" key="1">
    <citation type="submission" date="2016-10" db="EMBL/GenBank/DDBJ databases">
        <authorList>
            <person name="de Groot N.N."/>
        </authorList>
    </citation>
    <scope>NUCLEOTIDE SEQUENCE [LARGE SCALE GENOMIC DNA]</scope>
    <source>
        <strain evidence="2 3">DSM 5885</strain>
    </source>
</reference>
<proteinExistence type="predicted"/>
<evidence type="ECO:0000259" key="1">
    <source>
        <dbReference type="PROSITE" id="PS50887"/>
    </source>
</evidence>
<dbReference type="OrthoDB" id="9812260at2"/>
<dbReference type="PROSITE" id="PS50887">
    <property type="entry name" value="GGDEF"/>
    <property type="match status" value="1"/>
</dbReference>
<dbReference type="FunFam" id="3.30.70.270:FF:000001">
    <property type="entry name" value="Diguanylate cyclase domain protein"/>
    <property type="match status" value="1"/>
</dbReference>
<gene>
    <name evidence="2" type="ORF">SAMN05660652_02453</name>
</gene>
<dbReference type="RefSeq" id="WP_091938030.1">
    <property type="nucleotide sequence ID" value="NZ_FNCY01000009.1"/>
</dbReference>
<organism evidence="2 3">
    <name type="scientific">Propionivibrio dicarboxylicus</name>
    <dbReference type="NCBI Taxonomy" id="83767"/>
    <lineage>
        <taxon>Bacteria</taxon>
        <taxon>Pseudomonadati</taxon>
        <taxon>Pseudomonadota</taxon>
        <taxon>Betaproteobacteria</taxon>
        <taxon>Rhodocyclales</taxon>
        <taxon>Rhodocyclaceae</taxon>
        <taxon>Propionivibrio</taxon>
    </lineage>
</organism>
<dbReference type="SUPFAM" id="SSF55073">
    <property type="entry name" value="Nucleotide cyclase"/>
    <property type="match status" value="1"/>
</dbReference>
<dbReference type="CDD" id="cd01949">
    <property type="entry name" value="GGDEF"/>
    <property type="match status" value="1"/>
</dbReference>
<dbReference type="InterPro" id="IPR029787">
    <property type="entry name" value="Nucleotide_cyclase"/>
</dbReference>
<keyword evidence="3" id="KW-1185">Reference proteome</keyword>
<dbReference type="NCBIfam" id="TIGR00254">
    <property type="entry name" value="GGDEF"/>
    <property type="match status" value="1"/>
</dbReference>
<dbReference type="InterPro" id="IPR000160">
    <property type="entry name" value="GGDEF_dom"/>
</dbReference>
<protein>
    <submittedName>
        <fullName evidence="2">Diguanylate cyclase (GGDEF) domain-containing protein</fullName>
    </submittedName>
</protein>
<dbReference type="Proteomes" id="UP000198607">
    <property type="component" value="Unassembled WGS sequence"/>
</dbReference>
<evidence type="ECO:0000313" key="2">
    <source>
        <dbReference type="EMBL" id="SDH86492.1"/>
    </source>
</evidence>
<dbReference type="EMBL" id="FNCY01000009">
    <property type="protein sequence ID" value="SDH86492.1"/>
    <property type="molecule type" value="Genomic_DNA"/>
</dbReference>
<dbReference type="InterPro" id="IPR043128">
    <property type="entry name" value="Rev_trsase/Diguanyl_cyclase"/>
</dbReference>